<dbReference type="EMBL" id="PDTI01000010">
    <property type="protein sequence ID" value="PIE63326.1"/>
    <property type="molecule type" value="Genomic_DNA"/>
</dbReference>
<protein>
    <submittedName>
        <fullName evidence="1">Uncharacterized protein</fullName>
    </submittedName>
</protein>
<evidence type="ECO:0000313" key="2">
    <source>
        <dbReference type="Proteomes" id="UP000231203"/>
    </source>
</evidence>
<dbReference type="Gene3D" id="3.40.50.10610">
    <property type="entry name" value="ABC-type transport auxiliary lipoprotein component"/>
    <property type="match status" value="1"/>
</dbReference>
<dbReference type="Pfam" id="PF13036">
    <property type="entry name" value="LpoB"/>
    <property type="match status" value="1"/>
</dbReference>
<dbReference type="InterPro" id="IPR014094">
    <property type="entry name" value="LpoB"/>
</dbReference>
<name>A0A2G6MTN7_9BACT</name>
<proteinExistence type="predicted"/>
<dbReference type="AlphaFoldDB" id="A0A2G6MTN7"/>
<dbReference type="Proteomes" id="UP000231203">
    <property type="component" value="Unassembled WGS sequence"/>
</dbReference>
<organism evidence="1 2">
    <name type="scientific">Desulfobacter postgatei</name>
    <dbReference type="NCBI Taxonomy" id="2293"/>
    <lineage>
        <taxon>Bacteria</taxon>
        <taxon>Pseudomonadati</taxon>
        <taxon>Thermodesulfobacteriota</taxon>
        <taxon>Desulfobacteria</taxon>
        <taxon>Desulfobacterales</taxon>
        <taxon>Desulfobacteraceae</taxon>
        <taxon>Desulfobacter</taxon>
    </lineage>
</organism>
<reference evidence="1 2" key="1">
    <citation type="submission" date="2017-10" db="EMBL/GenBank/DDBJ databases">
        <title>Novel microbial diversity and functional potential in the marine mammal oral microbiome.</title>
        <authorList>
            <person name="Dudek N.K."/>
            <person name="Sun C.L."/>
            <person name="Burstein D."/>
            <person name="Kantor R.S."/>
            <person name="Aliaga Goltsman D.S."/>
            <person name="Bik E.M."/>
            <person name="Thomas B.C."/>
            <person name="Banfield J.F."/>
            <person name="Relman D.A."/>
        </authorList>
    </citation>
    <scope>NUCLEOTIDE SEQUENCE [LARGE SCALE GENOMIC DNA]</scope>
    <source>
        <strain evidence="1">DOLJORAL78_47_202</strain>
    </source>
</reference>
<accession>A0A2G6MTN7</accession>
<gene>
    <name evidence="1" type="ORF">CSA25_01035</name>
</gene>
<sequence>MVSERKPVFGRKITQKELNYQHGGSVSPEQRIERGRQAGALFMIIGTLRSIEKKQPKQIRLKKKILMYYSLNLELTDLKTGLIEWADNFRTLR</sequence>
<evidence type="ECO:0000313" key="1">
    <source>
        <dbReference type="EMBL" id="PIE63326.1"/>
    </source>
</evidence>
<comment type="caution">
    <text evidence="1">The sequence shown here is derived from an EMBL/GenBank/DDBJ whole genome shotgun (WGS) entry which is preliminary data.</text>
</comment>